<evidence type="ECO:0000313" key="12">
    <source>
        <dbReference type="Proteomes" id="UP000015104"/>
    </source>
</evidence>
<feature type="coiled-coil region" evidence="8">
    <location>
        <begin position="213"/>
        <end position="247"/>
    </location>
</feature>
<feature type="compositionally biased region" description="Low complexity" evidence="9">
    <location>
        <begin position="528"/>
        <end position="548"/>
    </location>
</feature>
<keyword evidence="4" id="KW-0547">Nucleotide-binding</keyword>
<organism evidence="11 12">
    <name type="scientific">Tetranychus urticae</name>
    <name type="common">Two-spotted spider mite</name>
    <dbReference type="NCBI Taxonomy" id="32264"/>
    <lineage>
        <taxon>Eukaryota</taxon>
        <taxon>Metazoa</taxon>
        <taxon>Ecdysozoa</taxon>
        <taxon>Arthropoda</taxon>
        <taxon>Chelicerata</taxon>
        <taxon>Arachnida</taxon>
        <taxon>Acari</taxon>
        <taxon>Acariformes</taxon>
        <taxon>Trombidiformes</taxon>
        <taxon>Prostigmata</taxon>
        <taxon>Eleutherengona</taxon>
        <taxon>Raphignathae</taxon>
        <taxon>Tetranychoidea</taxon>
        <taxon>Tetranychidae</taxon>
        <taxon>Tetranychus</taxon>
    </lineage>
</organism>
<feature type="compositionally biased region" description="Basic and acidic residues" evidence="9">
    <location>
        <begin position="39"/>
        <end position="50"/>
    </location>
</feature>
<dbReference type="STRING" id="32264.T1KFI7"/>
<dbReference type="Gene3D" id="3.30.70.1230">
    <property type="entry name" value="Nucleotide cyclase"/>
    <property type="match status" value="1"/>
</dbReference>
<feature type="compositionally biased region" description="Basic and acidic residues" evidence="9">
    <location>
        <begin position="549"/>
        <end position="563"/>
    </location>
</feature>
<keyword evidence="8" id="KW-0175">Coiled coil</keyword>
<proteinExistence type="predicted"/>
<reference evidence="11" key="2">
    <citation type="submission" date="2015-06" db="UniProtKB">
        <authorList>
            <consortium name="EnsemblMetazoa"/>
        </authorList>
    </citation>
    <scope>IDENTIFICATION</scope>
</reference>
<dbReference type="PANTHER" id="PTHR45655">
    <property type="entry name" value="GUANYLATE CYCLASE SOLUBLE SUBUNIT BETA-2"/>
    <property type="match status" value="1"/>
</dbReference>
<dbReference type="InterPro" id="IPR011645">
    <property type="entry name" value="HNOB_dom_associated"/>
</dbReference>
<evidence type="ECO:0000256" key="9">
    <source>
        <dbReference type="SAM" id="MobiDB-lite"/>
    </source>
</evidence>
<reference evidence="12" key="1">
    <citation type="submission" date="2011-08" db="EMBL/GenBank/DDBJ databases">
        <authorList>
            <person name="Rombauts S."/>
        </authorList>
    </citation>
    <scope>NUCLEOTIDE SEQUENCE</scope>
    <source>
        <strain evidence="12">London</strain>
    </source>
</reference>
<evidence type="ECO:0000256" key="2">
    <source>
        <dbReference type="ARBA" id="ARBA00012202"/>
    </source>
</evidence>
<evidence type="ECO:0000256" key="5">
    <source>
        <dbReference type="ARBA" id="ARBA00023134"/>
    </source>
</evidence>
<dbReference type="InterPro" id="IPR001054">
    <property type="entry name" value="A/G_cyclase"/>
</dbReference>
<feature type="region of interest" description="Disordered" evidence="9">
    <location>
        <begin position="29"/>
        <end position="50"/>
    </location>
</feature>
<dbReference type="Gene3D" id="3.30.450.260">
    <property type="entry name" value="Haem NO binding associated domain"/>
    <property type="match status" value="1"/>
</dbReference>
<feature type="region of interest" description="Disordered" evidence="9">
    <location>
        <begin position="528"/>
        <end position="594"/>
    </location>
</feature>
<dbReference type="InterPro" id="IPR042463">
    <property type="entry name" value="HNOB_dom_associated_sf"/>
</dbReference>
<evidence type="ECO:0000256" key="1">
    <source>
        <dbReference type="ARBA" id="ARBA00004496"/>
    </source>
</evidence>
<dbReference type="CDD" id="cd07302">
    <property type="entry name" value="CHD"/>
    <property type="match status" value="1"/>
</dbReference>
<dbReference type="SMART" id="SM00044">
    <property type="entry name" value="CYCc"/>
    <property type="match status" value="1"/>
</dbReference>
<evidence type="ECO:0000313" key="11">
    <source>
        <dbReference type="EnsemblMetazoa" id="tetur10g03260.1"/>
    </source>
</evidence>
<dbReference type="EMBL" id="CAEY01000037">
    <property type="status" value="NOT_ANNOTATED_CDS"/>
    <property type="molecule type" value="Genomic_DNA"/>
</dbReference>
<evidence type="ECO:0000256" key="3">
    <source>
        <dbReference type="ARBA" id="ARBA00022490"/>
    </source>
</evidence>
<keyword evidence="6" id="KW-0456">Lyase</keyword>
<name>T1KFI7_TETUR</name>
<dbReference type="GO" id="GO:0019934">
    <property type="term" value="P:cGMP-mediated signaling"/>
    <property type="evidence" value="ECO:0007669"/>
    <property type="project" value="TreeGrafter"/>
</dbReference>
<sequence length="594" mass="65908">MDYKEKLCDHISTESTSIVSPGLVNNARENVDNNGNCESELRKGEGNDKFSSEMKTQVSEDSSVNSISNETKDLLITMKIFCKAFPFHFICDSNLQIVQLGEGLLRIFGGGNRAYGTHISSYFSFQKPEINQVNYQSLVTLANIPFIIKVLDPEPEAKPKNLELKGQIITCPESFCLLFLGSPVVDGLESLTSRGLYLSDIPIHDATRDIILVEEQSRAQESLKRRMDKLRESIQQANEAVAMERKKNVDLLNLIFPAQVAKKLWLSEQVEAQQYDDVTMLFSDIVGFTAICSNATPMMVINMLNALYTQFDSFCGEIDVYKIETIGDAYCVAAGLHRPSDIHAQQAAWMALKMINAVNTVLSPTGLPLQMRIGLHTGSVLAGIVGIKMPRYCLFGNNVSLANKFESQSEPMRVNISPTTYRLLSSRPGFKFTERSRDCLPPGFPPEIPGNGYFVDDYKHSGVDAKESLAKHIGQALIDNQLTFENIQLQTQEVINKIAETKGVAVENIMAIRVEDTVMECNKNLKATSSCSSSTSCGTNKANNNDNKVNSDSKENNKSDNKLDNSTIESNFDEMKSSMSRGKTSRTGCPMFFK</sequence>
<dbReference type="Proteomes" id="UP000015104">
    <property type="component" value="Unassembled WGS sequence"/>
</dbReference>
<feature type="compositionally biased region" description="Polar residues" evidence="9">
    <location>
        <begin position="577"/>
        <end position="587"/>
    </location>
</feature>
<feature type="domain" description="Guanylate cyclase" evidence="10">
    <location>
        <begin position="279"/>
        <end position="406"/>
    </location>
</feature>
<dbReference type="Gene3D" id="6.10.250.780">
    <property type="match status" value="1"/>
</dbReference>
<dbReference type="Pfam" id="PF00211">
    <property type="entry name" value="Guanylate_cyc"/>
    <property type="match status" value="1"/>
</dbReference>
<dbReference type="FunFam" id="3.30.450.260:FF:000002">
    <property type="entry name" value="guanylate cyclase soluble subunit alpha-2"/>
    <property type="match status" value="1"/>
</dbReference>
<dbReference type="HOGENOM" id="CLU_011614_1_1_1"/>
<evidence type="ECO:0000256" key="4">
    <source>
        <dbReference type="ARBA" id="ARBA00022741"/>
    </source>
</evidence>
<evidence type="ECO:0000256" key="6">
    <source>
        <dbReference type="ARBA" id="ARBA00023239"/>
    </source>
</evidence>
<evidence type="ECO:0000256" key="7">
    <source>
        <dbReference type="ARBA" id="ARBA00023293"/>
    </source>
</evidence>
<accession>T1KFI7</accession>
<dbReference type="GO" id="GO:0008074">
    <property type="term" value="C:guanylate cyclase complex, soluble"/>
    <property type="evidence" value="ECO:0007669"/>
    <property type="project" value="TreeGrafter"/>
</dbReference>
<dbReference type="PANTHER" id="PTHR45655:SF6">
    <property type="entry name" value="HEAD-SPECIFIC GUANYLATE CYCLASE"/>
    <property type="match status" value="1"/>
</dbReference>
<keyword evidence="5" id="KW-0342">GTP-binding</keyword>
<dbReference type="EnsemblMetazoa" id="tetur10g03260.1">
    <property type="protein sequence ID" value="tetur10g03260.1"/>
    <property type="gene ID" value="tetur10g03260"/>
</dbReference>
<dbReference type="Pfam" id="PF07701">
    <property type="entry name" value="HNOBA"/>
    <property type="match status" value="1"/>
</dbReference>
<dbReference type="PROSITE" id="PS50125">
    <property type="entry name" value="GUANYLATE_CYCLASE_2"/>
    <property type="match status" value="1"/>
</dbReference>
<comment type="subcellular location">
    <subcellularLocation>
        <location evidence="1">Cytoplasm</location>
    </subcellularLocation>
</comment>
<keyword evidence="7" id="KW-0141">cGMP biosynthesis</keyword>
<evidence type="ECO:0000256" key="8">
    <source>
        <dbReference type="SAM" id="Coils"/>
    </source>
</evidence>
<dbReference type="InterPro" id="IPR029787">
    <property type="entry name" value="Nucleotide_cyclase"/>
</dbReference>
<dbReference type="eggNOG" id="KOG4171">
    <property type="taxonomic scope" value="Eukaryota"/>
</dbReference>
<keyword evidence="3" id="KW-0963">Cytoplasm</keyword>
<dbReference type="AlphaFoldDB" id="T1KFI7"/>
<keyword evidence="12" id="KW-1185">Reference proteome</keyword>
<dbReference type="EC" id="4.6.1.2" evidence="2"/>
<dbReference type="SUPFAM" id="SSF55073">
    <property type="entry name" value="Nucleotide cyclase"/>
    <property type="match status" value="1"/>
</dbReference>
<evidence type="ECO:0000259" key="10">
    <source>
        <dbReference type="PROSITE" id="PS50125"/>
    </source>
</evidence>
<protein>
    <recommendedName>
        <fullName evidence="2">guanylate cyclase</fullName>
        <ecNumber evidence="2">4.6.1.2</ecNumber>
    </recommendedName>
</protein>
<dbReference type="FunFam" id="3.30.70.1230:FF:000007">
    <property type="entry name" value="Guanylate cyclase soluble subunit alpha-3"/>
    <property type="match status" value="1"/>
</dbReference>
<dbReference type="GO" id="GO:0004383">
    <property type="term" value="F:guanylate cyclase activity"/>
    <property type="evidence" value="ECO:0007669"/>
    <property type="project" value="UniProtKB-EC"/>
</dbReference>
<dbReference type="GO" id="GO:0005525">
    <property type="term" value="F:GTP binding"/>
    <property type="evidence" value="ECO:0007669"/>
    <property type="project" value="UniProtKB-KW"/>
</dbReference>
<dbReference type="GO" id="GO:0070482">
    <property type="term" value="P:response to oxygen levels"/>
    <property type="evidence" value="ECO:0007669"/>
    <property type="project" value="TreeGrafter"/>
</dbReference>